<evidence type="ECO:0000259" key="9">
    <source>
        <dbReference type="SMART" id="SM00645"/>
    </source>
</evidence>
<evidence type="ECO:0000256" key="3">
    <source>
        <dbReference type="ARBA" id="ARBA00022729"/>
    </source>
</evidence>
<dbReference type="InterPro" id="IPR013128">
    <property type="entry name" value="Peptidase_C1A"/>
</dbReference>
<dbReference type="Proteomes" id="UP001058974">
    <property type="component" value="Chromosome 1"/>
</dbReference>
<dbReference type="PROSITE" id="PS00139">
    <property type="entry name" value="THIOL_PROTEASE_CYS"/>
    <property type="match status" value="1"/>
</dbReference>
<keyword evidence="7" id="KW-0325">Glycoprotein</keyword>
<keyword evidence="3 8" id="KW-0732">Signal</keyword>
<evidence type="ECO:0000256" key="8">
    <source>
        <dbReference type="SAM" id="SignalP"/>
    </source>
</evidence>
<organism evidence="11 12">
    <name type="scientific">Pisum sativum</name>
    <name type="common">Garden pea</name>
    <name type="synonym">Lathyrus oleraceus</name>
    <dbReference type="NCBI Taxonomy" id="3888"/>
    <lineage>
        <taxon>Eukaryota</taxon>
        <taxon>Viridiplantae</taxon>
        <taxon>Streptophyta</taxon>
        <taxon>Embryophyta</taxon>
        <taxon>Tracheophyta</taxon>
        <taxon>Spermatophyta</taxon>
        <taxon>Magnoliopsida</taxon>
        <taxon>eudicotyledons</taxon>
        <taxon>Gunneridae</taxon>
        <taxon>Pentapetalae</taxon>
        <taxon>rosids</taxon>
        <taxon>fabids</taxon>
        <taxon>Fabales</taxon>
        <taxon>Fabaceae</taxon>
        <taxon>Papilionoideae</taxon>
        <taxon>50 kb inversion clade</taxon>
        <taxon>NPAAA clade</taxon>
        <taxon>Hologalegina</taxon>
        <taxon>IRL clade</taxon>
        <taxon>Fabeae</taxon>
        <taxon>Lathyrus</taxon>
    </lineage>
</organism>
<dbReference type="PROSITE" id="PS00640">
    <property type="entry name" value="THIOL_PROTEASE_ASN"/>
    <property type="match status" value="1"/>
</dbReference>
<dbReference type="Pfam" id="PF08246">
    <property type="entry name" value="Inhibitor_I29"/>
    <property type="match status" value="1"/>
</dbReference>
<dbReference type="SMART" id="SM00848">
    <property type="entry name" value="Inhibitor_I29"/>
    <property type="match status" value="1"/>
</dbReference>
<dbReference type="InterPro" id="IPR038765">
    <property type="entry name" value="Papain-like_cys_pep_sf"/>
</dbReference>
<sequence length="338" mass="37854">MHLISICIIILWACAYPSMSRMLDESSVVKAHQQWMTKYGITYKNSFEMENRLQVFRENLEYIENFNNAGNKSYTLGLNPYSDLTTEEFMASYTGLNIPSRVSSAKLRSNSVLFNITDDIPPYFDWRVKGAVTDIKAQGDCGGCWAFAAVATIEGFWKIRMGALLTLSEQQLIDCDENSDGCNNGDIIKAYNYVIENDGILEETKYRYTEGKQSCKLIDISDTDAFITTYKMVKENDEIQLLQAVTQQPVAASLHVGNEFRSYAGGVYTGTCGPTENHAVAIVGYGVSENDQKYWLIKNSWGQGWGERGYMRLIRDGPSGGPEGHCSIANYGSFPDLE</sequence>
<accession>A0A9D5H0G2</accession>
<evidence type="ECO:0000256" key="2">
    <source>
        <dbReference type="ARBA" id="ARBA00022670"/>
    </source>
</evidence>
<dbReference type="PRINTS" id="PR00705">
    <property type="entry name" value="PAPAIN"/>
</dbReference>
<keyword evidence="2" id="KW-0645">Protease</keyword>
<feature type="signal peptide" evidence="8">
    <location>
        <begin position="1"/>
        <end position="20"/>
    </location>
</feature>
<evidence type="ECO:0000256" key="7">
    <source>
        <dbReference type="ARBA" id="ARBA00023180"/>
    </source>
</evidence>
<comment type="caution">
    <text evidence="11">The sequence shown here is derived from an EMBL/GenBank/DDBJ whole genome shotgun (WGS) entry which is preliminary data.</text>
</comment>
<feature type="chain" id="PRO_5039513133" evidence="8">
    <location>
        <begin position="21"/>
        <end position="338"/>
    </location>
</feature>
<dbReference type="InterPro" id="IPR025661">
    <property type="entry name" value="Pept_asp_AS"/>
</dbReference>
<dbReference type="Gramene" id="PSAT_LOCUS4109_t1">
    <property type="protein sequence ID" value="CAL5183560.1"/>
    <property type="gene ID" value="PSAT_LOCUS4109"/>
</dbReference>
<dbReference type="Gene3D" id="3.90.70.10">
    <property type="entry name" value="Cysteine proteinases"/>
    <property type="match status" value="1"/>
</dbReference>
<dbReference type="PANTHER" id="PTHR12411">
    <property type="entry name" value="CYSTEINE PROTEASE FAMILY C1-RELATED"/>
    <property type="match status" value="1"/>
</dbReference>
<evidence type="ECO:0000256" key="4">
    <source>
        <dbReference type="ARBA" id="ARBA00022801"/>
    </source>
</evidence>
<dbReference type="InterPro" id="IPR000668">
    <property type="entry name" value="Peptidase_C1A_C"/>
</dbReference>
<proteinExistence type="inferred from homology"/>
<gene>
    <name evidence="11" type="ORF">KIW84_015311</name>
</gene>
<feature type="domain" description="Cathepsin propeptide inhibitor" evidence="10">
    <location>
        <begin position="32"/>
        <end position="89"/>
    </location>
</feature>
<dbReference type="SMART" id="SM00645">
    <property type="entry name" value="Pept_C1"/>
    <property type="match status" value="1"/>
</dbReference>
<dbReference type="EMBL" id="JAMSHJ010000001">
    <property type="protein sequence ID" value="KAI5447811.1"/>
    <property type="molecule type" value="Genomic_DNA"/>
</dbReference>
<comment type="similarity">
    <text evidence="1">Belongs to the peptidase C1 family.</text>
</comment>
<dbReference type="Gramene" id="Psat01G0531100-T1">
    <property type="protein sequence ID" value="KAI5447811.1"/>
    <property type="gene ID" value="KIW84_015311"/>
</dbReference>
<dbReference type="InterPro" id="IPR039417">
    <property type="entry name" value="Peptidase_C1A_papain-like"/>
</dbReference>
<dbReference type="GO" id="GO:0006508">
    <property type="term" value="P:proteolysis"/>
    <property type="evidence" value="ECO:0007669"/>
    <property type="project" value="UniProtKB-KW"/>
</dbReference>
<keyword evidence="5" id="KW-0788">Thiol protease</keyword>
<name>A0A9D5H0G2_PEA</name>
<dbReference type="AlphaFoldDB" id="A0A9D5H0G2"/>
<keyword evidence="12" id="KW-1185">Reference proteome</keyword>
<dbReference type="CDD" id="cd02248">
    <property type="entry name" value="Peptidase_C1A"/>
    <property type="match status" value="1"/>
</dbReference>
<dbReference type="FunFam" id="3.90.70.10:FF:000067">
    <property type="entry name" value="Senescence-specific cysteine protease"/>
    <property type="match status" value="1"/>
</dbReference>
<dbReference type="SUPFAM" id="SSF54001">
    <property type="entry name" value="Cysteine proteinases"/>
    <property type="match status" value="1"/>
</dbReference>
<protein>
    <submittedName>
        <fullName evidence="11">Uncharacterized protein</fullName>
    </submittedName>
</protein>
<evidence type="ECO:0000259" key="10">
    <source>
        <dbReference type="SMART" id="SM00848"/>
    </source>
</evidence>
<feature type="domain" description="Peptidase C1A papain C-terminal" evidence="9">
    <location>
        <begin position="120"/>
        <end position="336"/>
    </location>
</feature>
<dbReference type="InterPro" id="IPR000169">
    <property type="entry name" value="Pept_cys_AS"/>
</dbReference>
<evidence type="ECO:0000256" key="5">
    <source>
        <dbReference type="ARBA" id="ARBA00022807"/>
    </source>
</evidence>
<evidence type="ECO:0000256" key="1">
    <source>
        <dbReference type="ARBA" id="ARBA00008455"/>
    </source>
</evidence>
<dbReference type="Pfam" id="PF00112">
    <property type="entry name" value="Peptidase_C1"/>
    <property type="match status" value="1"/>
</dbReference>
<dbReference type="InterPro" id="IPR013201">
    <property type="entry name" value="Prot_inhib_I29"/>
</dbReference>
<keyword evidence="6" id="KW-1015">Disulfide bond</keyword>
<evidence type="ECO:0000313" key="11">
    <source>
        <dbReference type="EMBL" id="KAI5447811.1"/>
    </source>
</evidence>
<reference evidence="11 12" key="1">
    <citation type="journal article" date="2022" name="Nat. Genet.">
        <title>Improved pea reference genome and pan-genome highlight genomic features and evolutionary characteristics.</title>
        <authorList>
            <person name="Yang T."/>
            <person name="Liu R."/>
            <person name="Luo Y."/>
            <person name="Hu S."/>
            <person name="Wang D."/>
            <person name="Wang C."/>
            <person name="Pandey M.K."/>
            <person name="Ge S."/>
            <person name="Xu Q."/>
            <person name="Li N."/>
            <person name="Li G."/>
            <person name="Huang Y."/>
            <person name="Saxena R.K."/>
            <person name="Ji Y."/>
            <person name="Li M."/>
            <person name="Yan X."/>
            <person name="He Y."/>
            <person name="Liu Y."/>
            <person name="Wang X."/>
            <person name="Xiang C."/>
            <person name="Varshney R.K."/>
            <person name="Ding H."/>
            <person name="Gao S."/>
            <person name="Zong X."/>
        </authorList>
    </citation>
    <scope>NUCLEOTIDE SEQUENCE [LARGE SCALE GENOMIC DNA]</scope>
    <source>
        <strain evidence="11 12">cv. Zhongwan 6</strain>
    </source>
</reference>
<keyword evidence="4" id="KW-0378">Hydrolase</keyword>
<evidence type="ECO:0000313" key="12">
    <source>
        <dbReference type="Proteomes" id="UP001058974"/>
    </source>
</evidence>
<evidence type="ECO:0000256" key="6">
    <source>
        <dbReference type="ARBA" id="ARBA00023157"/>
    </source>
</evidence>
<dbReference type="GO" id="GO:0008234">
    <property type="term" value="F:cysteine-type peptidase activity"/>
    <property type="evidence" value="ECO:0007669"/>
    <property type="project" value="UniProtKB-KW"/>
</dbReference>